<protein>
    <submittedName>
        <fullName evidence="10">Multiple sugar transport system permease protein</fullName>
    </submittedName>
</protein>
<keyword evidence="4" id="KW-1003">Cell membrane</keyword>
<feature type="transmembrane region" description="Helical" evidence="9">
    <location>
        <begin position="107"/>
        <end position="131"/>
    </location>
</feature>
<dbReference type="EMBL" id="FNTV01000001">
    <property type="protein sequence ID" value="SED98423.1"/>
    <property type="molecule type" value="Genomic_DNA"/>
</dbReference>
<dbReference type="eggNOG" id="COG0395">
    <property type="taxonomic scope" value="Bacteria"/>
</dbReference>
<evidence type="ECO:0000313" key="10">
    <source>
        <dbReference type="EMBL" id="SED98423.1"/>
    </source>
</evidence>
<accession>A0A1H5F562</accession>
<evidence type="ECO:0000256" key="1">
    <source>
        <dbReference type="ARBA" id="ARBA00004651"/>
    </source>
</evidence>
<keyword evidence="6 9" id="KW-0812">Transmembrane</keyword>
<keyword evidence="3 9" id="KW-0813">Transport</keyword>
<dbReference type="GO" id="GO:0055085">
    <property type="term" value="P:transmembrane transport"/>
    <property type="evidence" value="ECO:0007669"/>
    <property type="project" value="InterPro"/>
</dbReference>
<gene>
    <name evidence="10" type="ORF">SAMN04489740_0421</name>
</gene>
<keyword evidence="7 9" id="KW-1133">Transmembrane helix</keyword>
<evidence type="ECO:0000256" key="4">
    <source>
        <dbReference type="ARBA" id="ARBA00022475"/>
    </source>
</evidence>
<dbReference type="GO" id="GO:0005886">
    <property type="term" value="C:plasma membrane"/>
    <property type="evidence" value="ECO:0007669"/>
    <property type="project" value="UniProtKB-SubCell"/>
</dbReference>
<feature type="transmembrane region" description="Helical" evidence="9">
    <location>
        <begin position="143"/>
        <end position="163"/>
    </location>
</feature>
<dbReference type="InterPro" id="IPR050901">
    <property type="entry name" value="BP-dep_ABC_trans_perm"/>
</dbReference>
<proteinExistence type="inferred from homology"/>
<comment type="similarity">
    <text evidence="2">Belongs to the binding-protein-dependent transport system permease family. MalFG subfamily.</text>
</comment>
<dbReference type="Gene3D" id="1.10.3720.10">
    <property type="entry name" value="MetI-like"/>
    <property type="match status" value="1"/>
</dbReference>
<evidence type="ECO:0000256" key="9">
    <source>
        <dbReference type="RuleBase" id="RU363032"/>
    </source>
</evidence>
<organism evidence="10 11">
    <name type="scientific">Arthrobacter alpinus</name>
    <dbReference type="NCBI Taxonomy" id="656366"/>
    <lineage>
        <taxon>Bacteria</taxon>
        <taxon>Bacillati</taxon>
        <taxon>Actinomycetota</taxon>
        <taxon>Actinomycetes</taxon>
        <taxon>Micrococcales</taxon>
        <taxon>Micrococcaceae</taxon>
        <taxon>Arthrobacter</taxon>
    </lineage>
</organism>
<feature type="transmembrane region" description="Helical" evidence="9">
    <location>
        <begin position="184"/>
        <end position="206"/>
    </location>
</feature>
<comment type="subcellular location">
    <subcellularLocation>
        <location evidence="1 9">Cell membrane</location>
        <topology evidence="1 9">Multi-pass membrane protein</topology>
    </subcellularLocation>
</comment>
<dbReference type="CDD" id="cd06261">
    <property type="entry name" value="TM_PBP2"/>
    <property type="match status" value="1"/>
</dbReference>
<dbReference type="AlphaFoldDB" id="A0A0U3H324"/>
<evidence type="ECO:0000256" key="8">
    <source>
        <dbReference type="ARBA" id="ARBA00023136"/>
    </source>
</evidence>
<keyword evidence="8 9" id="KW-0472">Membrane</keyword>
<dbReference type="InterPro" id="IPR000515">
    <property type="entry name" value="MetI-like"/>
</dbReference>
<dbReference type="PANTHER" id="PTHR32243:SF50">
    <property type="entry name" value="MALTOSE_MALTODEXTRIN TRANSPORT SYSTEM PERMEASE PROTEIN MALG"/>
    <property type="match status" value="1"/>
</dbReference>
<evidence type="ECO:0000256" key="5">
    <source>
        <dbReference type="ARBA" id="ARBA00022597"/>
    </source>
</evidence>
<keyword evidence="5 10" id="KW-0762">Sugar transport</keyword>
<dbReference type="Pfam" id="PF00528">
    <property type="entry name" value="BPD_transp_1"/>
    <property type="match status" value="1"/>
</dbReference>
<dbReference type="KEGG" id="arw:MB46_10115"/>
<feature type="transmembrane region" description="Helical" evidence="9">
    <location>
        <begin position="247"/>
        <end position="268"/>
    </location>
</feature>
<feature type="transmembrane region" description="Helical" evidence="9">
    <location>
        <begin position="71"/>
        <end position="95"/>
    </location>
</feature>
<feature type="transmembrane region" description="Helical" evidence="9">
    <location>
        <begin position="12"/>
        <end position="32"/>
    </location>
</feature>
<dbReference type="Proteomes" id="UP000182725">
    <property type="component" value="Unassembled WGS sequence"/>
</dbReference>
<accession>A0A0U3H324</accession>
<evidence type="ECO:0000256" key="3">
    <source>
        <dbReference type="ARBA" id="ARBA00022448"/>
    </source>
</evidence>
<reference evidence="10 11" key="1">
    <citation type="submission" date="2016-10" db="EMBL/GenBank/DDBJ databases">
        <authorList>
            <person name="de Groot N.N."/>
        </authorList>
    </citation>
    <scope>NUCLEOTIDE SEQUENCE [LARGE SCALE GENOMIC DNA]</scope>
    <source>
        <strain evidence="10 11">DSM 22274</strain>
    </source>
</reference>
<evidence type="ECO:0000256" key="7">
    <source>
        <dbReference type="ARBA" id="ARBA00022989"/>
    </source>
</evidence>
<dbReference type="InterPro" id="IPR035906">
    <property type="entry name" value="MetI-like_sf"/>
</dbReference>
<evidence type="ECO:0000256" key="2">
    <source>
        <dbReference type="ARBA" id="ARBA00009047"/>
    </source>
</evidence>
<dbReference type="PROSITE" id="PS50928">
    <property type="entry name" value="ABC_TM1"/>
    <property type="match status" value="1"/>
</dbReference>
<sequence length="278" mass="30423">MINKESAMSRTGKFIFLGLCLIVTIFPLYWIVVTSLKAPGTIYSLPLDYWPKEISFENYIGLFTKSDFGQYMINSLLVATVAATVATLISLLSAYVLARFQFSGRGWVLGAFLLTQMIPGFIALGPLYMMMTKFDLVDSKTGLILVYIAVCIPFCTIMLRGFFENVPDALEEAAMIDGCSRLSALFRVLVPVMMPGIAASFIFNFVNCWNELFLSVTLMNSDENKTIPTALAGFISSFNIDWGSMSAAAVLTVVPTLVIFAFASKFIVQGLTAGAVKG</sequence>
<evidence type="ECO:0000256" key="6">
    <source>
        <dbReference type="ARBA" id="ARBA00022692"/>
    </source>
</evidence>
<dbReference type="PANTHER" id="PTHR32243">
    <property type="entry name" value="MALTOSE TRANSPORT SYSTEM PERMEASE-RELATED"/>
    <property type="match status" value="1"/>
</dbReference>
<name>A0A0U3H324_9MICC</name>
<dbReference type="OrthoDB" id="9794684at2"/>
<dbReference type="SUPFAM" id="SSF161098">
    <property type="entry name" value="MetI-like"/>
    <property type="match status" value="1"/>
</dbReference>
<evidence type="ECO:0000313" key="11">
    <source>
        <dbReference type="Proteomes" id="UP000182725"/>
    </source>
</evidence>